<dbReference type="GO" id="GO:0005886">
    <property type="term" value="C:plasma membrane"/>
    <property type="evidence" value="ECO:0007669"/>
    <property type="project" value="UniProtKB-SubCell"/>
</dbReference>
<reference evidence="7 8" key="1">
    <citation type="submission" date="2018-06" db="EMBL/GenBank/DDBJ databases">
        <authorList>
            <consortium name="Pathogen Informatics"/>
            <person name="Doyle S."/>
        </authorList>
    </citation>
    <scope>NUCLEOTIDE SEQUENCE [LARGE SCALE GENOMIC DNA]</scope>
    <source>
        <strain evidence="7 8">NCTC11645</strain>
    </source>
</reference>
<dbReference type="PANTHER" id="PTHR23427">
    <property type="entry name" value="SURFEIT LOCUS PROTEIN"/>
    <property type="match status" value="1"/>
</dbReference>
<accession>A0A377HHX0</accession>
<evidence type="ECO:0000256" key="5">
    <source>
        <dbReference type="ARBA" id="ARBA00023136"/>
    </source>
</evidence>
<evidence type="ECO:0000256" key="1">
    <source>
        <dbReference type="ARBA" id="ARBA00004370"/>
    </source>
</evidence>
<dbReference type="InterPro" id="IPR045214">
    <property type="entry name" value="Surf1/Surf4"/>
</dbReference>
<protein>
    <recommendedName>
        <fullName evidence="6">SURF1-like protein</fullName>
    </recommendedName>
</protein>
<keyword evidence="5 6" id="KW-0472">Membrane</keyword>
<evidence type="ECO:0000256" key="4">
    <source>
        <dbReference type="ARBA" id="ARBA00022989"/>
    </source>
</evidence>
<dbReference type="CDD" id="cd06662">
    <property type="entry name" value="SURF1"/>
    <property type="match status" value="1"/>
</dbReference>
<organism evidence="7 8">
    <name type="scientific">Grimontia hollisae</name>
    <name type="common">Vibrio hollisae</name>
    <dbReference type="NCBI Taxonomy" id="673"/>
    <lineage>
        <taxon>Bacteria</taxon>
        <taxon>Pseudomonadati</taxon>
        <taxon>Pseudomonadota</taxon>
        <taxon>Gammaproteobacteria</taxon>
        <taxon>Vibrionales</taxon>
        <taxon>Vibrionaceae</taxon>
        <taxon>Grimontia</taxon>
    </lineage>
</organism>
<evidence type="ECO:0000256" key="6">
    <source>
        <dbReference type="RuleBase" id="RU363076"/>
    </source>
</evidence>
<dbReference type="InterPro" id="IPR002994">
    <property type="entry name" value="Surf1/Shy1"/>
</dbReference>
<comment type="subcellular location">
    <subcellularLocation>
        <location evidence="6">Cell membrane</location>
        <topology evidence="6">Multi-pass membrane protein</topology>
    </subcellularLocation>
    <subcellularLocation>
        <location evidence="1">Membrane</location>
    </subcellularLocation>
</comment>
<dbReference type="PANTHER" id="PTHR23427:SF2">
    <property type="entry name" value="SURFEIT LOCUS PROTEIN 1"/>
    <property type="match status" value="1"/>
</dbReference>
<comment type="caution">
    <text evidence="6">Lacks conserved residue(s) required for the propagation of feature annotation.</text>
</comment>
<dbReference type="EMBL" id="UGHD01000002">
    <property type="protein sequence ID" value="STO55799.1"/>
    <property type="molecule type" value="Genomic_DNA"/>
</dbReference>
<keyword evidence="6" id="KW-1003">Cell membrane</keyword>
<keyword evidence="4 6" id="KW-1133">Transmembrane helix</keyword>
<dbReference type="PROSITE" id="PS50895">
    <property type="entry name" value="SURF1"/>
    <property type="match status" value="1"/>
</dbReference>
<evidence type="ECO:0000313" key="8">
    <source>
        <dbReference type="Proteomes" id="UP000254512"/>
    </source>
</evidence>
<dbReference type="STRING" id="673.AL542_09110"/>
<evidence type="ECO:0000256" key="2">
    <source>
        <dbReference type="ARBA" id="ARBA00007165"/>
    </source>
</evidence>
<proteinExistence type="inferred from homology"/>
<name>A0A377HHX0_GRIHO</name>
<evidence type="ECO:0000313" key="7">
    <source>
        <dbReference type="EMBL" id="STO55799.1"/>
    </source>
</evidence>
<dbReference type="AlphaFoldDB" id="A0A377HHX0"/>
<feature type="transmembrane region" description="Helical" evidence="6">
    <location>
        <begin position="203"/>
        <end position="224"/>
    </location>
</feature>
<sequence>MGFLLFTVAMTALLVKLGIWQMSRGAEKEALLSQLAARSQQQLTALTRLPADVTGVSVVLEGRFDDSKSVLLDNQIFEGRVGYRWMIPFMTDNRWVLVELGWVPAPASRESLPELAGLNGRFTVSGIIDFPSDRVVLTEDTSDQGWPRRVQSVDMEQLGNATGLVLQPWLIRSDKLQDEKGERFNIGTENVWEPVVMKPEKHYAYAMQWFGLALVVVIGAGLWWRKA</sequence>
<evidence type="ECO:0000256" key="3">
    <source>
        <dbReference type="ARBA" id="ARBA00022692"/>
    </source>
</evidence>
<dbReference type="Pfam" id="PF02104">
    <property type="entry name" value="SURF1"/>
    <property type="match status" value="1"/>
</dbReference>
<comment type="similarity">
    <text evidence="2 6">Belongs to the SURF1 family.</text>
</comment>
<dbReference type="Proteomes" id="UP000254512">
    <property type="component" value="Unassembled WGS sequence"/>
</dbReference>
<gene>
    <name evidence="7" type="ORF">NCTC11645_00101</name>
</gene>
<keyword evidence="3 6" id="KW-0812">Transmembrane</keyword>